<gene>
    <name evidence="1" type="ORF">PoB_004923900</name>
</gene>
<protein>
    <submittedName>
        <fullName evidence="1">Uncharacterized protein</fullName>
    </submittedName>
</protein>
<comment type="caution">
    <text evidence="1">The sequence shown here is derived from an EMBL/GenBank/DDBJ whole genome shotgun (WGS) entry which is preliminary data.</text>
</comment>
<evidence type="ECO:0000313" key="2">
    <source>
        <dbReference type="Proteomes" id="UP000735302"/>
    </source>
</evidence>
<reference evidence="1 2" key="1">
    <citation type="journal article" date="2021" name="Elife">
        <title>Chloroplast acquisition without the gene transfer in kleptoplastic sea slugs, Plakobranchus ocellatus.</title>
        <authorList>
            <person name="Maeda T."/>
            <person name="Takahashi S."/>
            <person name="Yoshida T."/>
            <person name="Shimamura S."/>
            <person name="Takaki Y."/>
            <person name="Nagai Y."/>
            <person name="Toyoda A."/>
            <person name="Suzuki Y."/>
            <person name="Arimoto A."/>
            <person name="Ishii H."/>
            <person name="Satoh N."/>
            <person name="Nishiyama T."/>
            <person name="Hasebe M."/>
            <person name="Maruyama T."/>
            <person name="Minagawa J."/>
            <person name="Obokata J."/>
            <person name="Shigenobu S."/>
        </authorList>
    </citation>
    <scope>NUCLEOTIDE SEQUENCE [LARGE SCALE GENOMIC DNA]</scope>
</reference>
<dbReference type="Proteomes" id="UP000735302">
    <property type="component" value="Unassembled WGS sequence"/>
</dbReference>
<name>A0AAV4BVA4_9GAST</name>
<keyword evidence="2" id="KW-1185">Reference proteome</keyword>
<evidence type="ECO:0000313" key="1">
    <source>
        <dbReference type="EMBL" id="GFO22734.1"/>
    </source>
</evidence>
<accession>A0AAV4BVA4</accession>
<proteinExistence type="predicted"/>
<sequence>MHGALTVIPNKCQPLSNQVNDMGAVILSSHWSILGVGSGHVTISTVSYDACPWCQYGLMPMPATVGSRYSLCYSGFTPPQALGYNAEN</sequence>
<dbReference type="AlphaFoldDB" id="A0AAV4BVA4"/>
<organism evidence="1 2">
    <name type="scientific">Plakobranchus ocellatus</name>
    <dbReference type="NCBI Taxonomy" id="259542"/>
    <lineage>
        <taxon>Eukaryota</taxon>
        <taxon>Metazoa</taxon>
        <taxon>Spiralia</taxon>
        <taxon>Lophotrochozoa</taxon>
        <taxon>Mollusca</taxon>
        <taxon>Gastropoda</taxon>
        <taxon>Heterobranchia</taxon>
        <taxon>Euthyneura</taxon>
        <taxon>Panpulmonata</taxon>
        <taxon>Sacoglossa</taxon>
        <taxon>Placobranchoidea</taxon>
        <taxon>Plakobranchidae</taxon>
        <taxon>Plakobranchus</taxon>
    </lineage>
</organism>
<dbReference type="EMBL" id="BLXT01005449">
    <property type="protein sequence ID" value="GFO22734.1"/>
    <property type="molecule type" value="Genomic_DNA"/>
</dbReference>